<name>A0ABS4IU38_9BACL</name>
<dbReference type="PANTHER" id="PTHR35005">
    <property type="entry name" value="3-DEHYDRO-SCYLLO-INOSOSE HYDROLASE"/>
    <property type="match status" value="1"/>
</dbReference>
<comment type="similarity">
    <text evidence="5">Belongs to the creatininase superfamily.</text>
</comment>
<dbReference type="InterPro" id="IPR024087">
    <property type="entry name" value="Creatininase-like_sf"/>
</dbReference>
<evidence type="ECO:0000256" key="2">
    <source>
        <dbReference type="ARBA" id="ARBA00022723"/>
    </source>
</evidence>
<reference evidence="6 7" key="1">
    <citation type="submission" date="2021-03" db="EMBL/GenBank/DDBJ databases">
        <title>Genomic Encyclopedia of Type Strains, Phase IV (KMG-IV): sequencing the most valuable type-strain genomes for metagenomic binning, comparative biology and taxonomic classification.</title>
        <authorList>
            <person name="Goeker M."/>
        </authorList>
    </citation>
    <scope>NUCLEOTIDE SEQUENCE [LARGE SCALE GENOMIC DNA]</scope>
    <source>
        <strain evidence="6 7">DSM 26048</strain>
    </source>
</reference>
<dbReference type="EC" id="3.5.2.10" evidence="6"/>
<dbReference type="Gene3D" id="3.40.50.10310">
    <property type="entry name" value="Creatininase"/>
    <property type="match status" value="1"/>
</dbReference>
<evidence type="ECO:0000256" key="5">
    <source>
        <dbReference type="ARBA" id="ARBA00024029"/>
    </source>
</evidence>
<dbReference type="InterPro" id="IPR003785">
    <property type="entry name" value="Creatininase/forma_Hydrolase"/>
</dbReference>
<sequence length="249" mass="28048">MNKLNELLYMTRDEAAEALQHYPVAVLPLGATEQHGHHLPNGVDVFLAEALSRRLCEQTGATMLPAVPFGYSWVWRDIPGTVSLQQHHVEAVIKDVAHSVARYGTKLLVLVNGHDANNTSMKYAARELEDELDMQVIYLFYPNLSAIIEKYCDSGMWHGMIHACEFETSLMLAVKPECVQMDKAVREYPEKPNLYGKSTLSLGDLSQSGVYGDATLASKEKGELMLRLFVEEMTQLVEEAYRQTISRER</sequence>
<keyword evidence="4" id="KW-0862">Zinc</keyword>
<dbReference type="Pfam" id="PF02633">
    <property type="entry name" value="Creatininase"/>
    <property type="match status" value="1"/>
</dbReference>
<dbReference type="RefSeq" id="WP_245375503.1">
    <property type="nucleotide sequence ID" value="NZ_JAGGLB010000007.1"/>
</dbReference>
<organism evidence="6 7">
    <name type="scientific">Paenibacillus eucommiae</name>
    <dbReference type="NCBI Taxonomy" id="1355755"/>
    <lineage>
        <taxon>Bacteria</taxon>
        <taxon>Bacillati</taxon>
        <taxon>Bacillota</taxon>
        <taxon>Bacilli</taxon>
        <taxon>Bacillales</taxon>
        <taxon>Paenibacillaceae</taxon>
        <taxon>Paenibacillus</taxon>
    </lineage>
</organism>
<protein>
    <submittedName>
        <fullName evidence="6">Creatinine amidohydrolase</fullName>
        <ecNumber evidence="6">3.5.2.10</ecNumber>
    </submittedName>
</protein>
<gene>
    <name evidence="6" type="ORF">J2Z66_002691</name>
</gene>
<dbReference type="GO" id="GO:0047789">
    <property type="term" value="F:creatininase activity"/>
    <property type="evidence" value="ECO:0007669"/>
    <property type="project" value="UniProtKB-EC"/>
</dbReference>
<keyword evidence="2" id="KW-0479">Metal-binding</keyword>
<comment type="cofactor">
    <cofactor evidence="1">
        <name>Zn(2+)</name>
        <dbReference type="ChEBI" id="CHEBI:29105"/>
    </cofactor>
</comment>
<dbReference type="Proteomes" id="UP001519287">
    <property type="component" value="Unassembled WGS sequence"/>
</dbReference>
<dbReference type="PANTHER" id="PTHR35005:SF1">
    <property type="entry name" value="2-AMINO-5-FORMYLAMINO-6-RIBOSYLAMINOPYRIMIDIN-4(3H)-ONE 5'-MONOPHOSPHATE DEFORMYLASE"/>
    <property type="match status" value="1"/>
</dbReference>
<dbReference type="EMBL" id="JAGGLB010000007">
    <property type="protein sequence ID" value="MBP1991084.1"/>
    <property type="molecule type" value="Genomic_DNA"/>
</dbReference>
<evidence type="ECO:0000256" key="1">
    <source>
        <dbReference type="ARBA" id="ARBA00001947"/>
    </source>
</evidence>
<accession>A0ABS4IU38</accession>
<evidence type="ECO:0000256" key="4">
    <source>
        <dbReference type="ARBA" id="ARBA00022833"/>
    </source>
</evidence>
<evidence type="ECO:0000313" key="7">
    <source>
        <dbReference type="Proteomes" id="UP001519287"/>
    </source>
</evidence>
<evidence type="ECO:0000313" key="6">
    <source>
        <dbReference type="EMBL" id="MBP1991084.1"/>
    </source>
</evidence>
<proteinExistence type="inferred from homology"/>
<dbReference type="SUPFAM" id="SSF102215">
    <property type="entry name" value="Creatininase"/>
    <property type="match status" value="1"/>
</dbReference>
<evidence type="ECO:0000256" key="3">
    <source>
        <dbReference type="ARBA" id="ARBA00022801"/>
    </source>
</evidence>
<keyword evidence="3 6" id="KW-0378">Hydrolase</keyword>
<comment type="caution">
    <text evidence="6">The sequence shown here is derived from an EMBL/GenBank/DDBJ whole genome shotgun (WGS) entry which is preliminary data.</text>
</comment>
<keyword evidence="7" id="KW-1185">Reference proteome</keyword>